<dbReference type="GO" id="GO:0005886">
    <property type="term" value="C:plasma membrane"/>
    <property type="evidence" value="ECO:0007669"/>
    <property type="project" value="UniProtKB-SubCell"/>
</dbReference>
<feature type="transmembrane region" description="Helical" evidence="13">
    <location>
        <begin position="439"/>
        <end position="461"/>
    </location>
</feature>
<dbReference type="AlphaFoldDB" id="A0AA37SZU8"/>
<evidence type="ECO:0000313" key="16">
    <source>
        <dbReference type="Proteomes" id="UP001156601"/>
    </source>
</evidence>
<dbReference type="Gene3D" id="3.90.550.10">
    <property type="entry name" value="Spore Coat Polysaccharide Biosynthesis Protein SpsA, Chain A"/>
    <property type="match status" value="1"/>
</dbReference>
<comment type="subcellular location">
    <subcellularLocation>
        <location evidence="1">Cell inner membrane</location>
        <topology evidence="1">Multi-pass membrane protein</topology>
    </subcellularLocation>
</comment>
<name>A0AA37SZU8_9ALTE</name>
<organism evidence="15 16">
    <name type="scientific">Agaribacter marinus</name>
    <dbReference type="NCBI Taxonomy" id="1431249"/>
    <lineage>
        <taxon>Bacteria</taxon>
        <taxon>Pseudomonadati</taxon>
        <taxon>Pseudomonadota</taxon>
        <taxon>Gammaproteobacteria</taxon>
        <taxon>Alteromonadales</taxon>
        <taxon>Alteromonadaceae</taxon>
        <taxon>Agaribacter</taxon>
    </lineage>
</organism>
<proteinExistence type="inferred from homology"/>
<keyword evidence="16" id="KW-1185">Reference proteome</keyword>
<feature type="transmembrane region" description="Helical" evidence="13">
    <location>
        <begin position="27"/>
        <end position="48"/>
    </location>
</feature>
<evidence type="ECO:0000256" key="13">
    <source>
        <dbReference type="SAM" id="Phobius"/>
    </source>
</evidence>
<dbReference type="EMBL" id="BSOT01000006">
    <property type="protein sequence ID" value="GLR71624.1"/>
    <property type="molecule type" value="Genomic_DNA"/>
</dbReference>
<dbReference type="RefSeq" id="WP_284217970.1">
    <property type="nucleotide sequence ID" value="NZ_BSOT01000006.1"/>
</dbReference>
<evidence type="ECO:0000256" key="10">
    <source>
        <dbReference type="ARBA" id="ARBA00022989"/>
    </source>
</evidence>
<accession>A0AA37SZU8</accession>
<evidence type="ECO:0000256" key="11">
    <source>
        <dbReference type="ARBA" id="ARBA00023136"/>
    </source>
</evidence>
<evidence type="ECO:0000313" key="15">
    <source>
        <dbReference type="EMBL" id="GLR71624.1"/>
    </source>
</evidence>
<keyword evidence="8" id="KW-0808">Transferase</keyword>
<sequence length="658" mass="75037">MNNASSTTIPATPPTTGLATRFTAFRILLMLSLVLPTAVWTSYQTFVILEPNELRPLEWVQLCLASVLYLWLSMAFWTAIIGFILKLFKRDPLTLKRQHAFADKHLKLNNRHALIMPVYNEDTLRIMAGFEANVLGISKEAQSDQFDFYMLSDTQDESLIDKELSYWASMLKRLPSDIANRCFYRRRVNNTERKVGNVKDFCQRWGYMYESMTVLDADSVMSGSKVVELAQRMEFNAKVGLIQTIPMPVRQTTFFGRFVQFAAHVYSPMLATGLAFWQTNSANYWGHNATIRISAFIDTCGLPKLTGRKPFGGDILSHDFVEAALLRRAGWEVYLLTDHHGSYEEVPPNIIDYATRDRRWVQGNMQHLALIKTPKLRTANRLHFLFGAFAYVSSILLLFMLIAGTADAVIKSLTPPVYFTQPYQLFPTWLITKQAVMEITLYVTIALLFLPKMLGILLTLLQRSREFGGPLKFMFSAILEFSFAVLLAPIMLMYHSYFVLNVLAGKSVKWEAQTREGKMLPWRTAFTFTWPLTLLGLVWSAVVLVFAPALFYWLLPVLTGLVLAYPVIRYSSSVSLGLMFKRIGILLIPEELRPTYEMKKLQQTTANLNAAPYLVNVFTLPAEQWQDMQSQHLPNAIPDDKNKETQEGTNILTPKKLA</sequence>
<reference evidence="15" key="1">
    <citation type="journal article" date="2014" name="Int. J. Syst. Evol. Microbiol.">
        <title>Complete genome sequence of Corynebacterium casei LMG S-19264T (=DSM 44701T), isolated from a smear-ripened cheese.</title>
        <authorList>
            <consortium name="US DOE Joint Genome Institute (JGI-PGF)"/>
            <person name="Walter F."/>
            <person name="Albersmeier A."/>
            <person name="Kalinowski J."/>
            <person name="Ruckert C."/>
        </authorList>
    </citation>
    <scope>NUCLEOTIDE SEQUENCE</scope>
    <source>
        <strain evidence="15">NBRC 110023</strain>
    </source>
</reference>
<keyword evidence="7" id="KW-0328">Glycosyltransferase</keyword>
<dbReference type="GO" id="GO:0016758">
    <property type="term" value="F:hexosyltransferase activity"/>
    <property type="evidence" value="ECO:0007669"/>
    <property type="project" value="TreeGrafter"/>
</dbReference>
<evidence type="ECO:0000259" key="14">
    <source>
        <dbReference type="Pfam" id="PF13632"/>
    </source>
</evidence>
<gene>
    <name evidence="15" type="ORF">GCM10007852_25320</name>
</gene>
<evidence type="ECO:0000256" key="5">
    <source>
        <dbReference type="ARBA" id="ARBA00022475"/>
    </source>
</evidence>
<keyword evidence="11 13" id="KW-0472">Membrane</keyword>
<evidence type="ECO:0000256" key="6">
    <source>
        <dbReference type="ARBA" id="ARBA00022519"/>
    </source>
</evidence>
<evidence type="ECO:0000256" key="8">
    <source>
        <dbReference type="ARBA" id="ARBA00022679"/>
    </source>
</evidence>
<dbReference type="Proteomes" id="UP001156601">
    <property type="component" value="Unassembled WGS sequence"/>
</dbReference>
<feature type="transmembrane region" description="Helical" evidence="13">
    <location>
        <begin position="68"/>
        <end position="88"/>
    </location>
</feature>
<feature type="transmembrane region" description="Helical" evidence="13">
    <location>
        <begin position="382"/>
        <end position="403"/>
    </location>
</feature>
<dbReference type="InterPro" id="IPR029044">
    <property type="entry name" value="Nucleotide-diphossugar_trans"/>
</dbReference>
<keyword evidence="10 13" id="KW-1133">Transmembrane helix</keyword>
<dbReference type="Pfam" id="PF13632">
    <property type="entry name" value="Glyco_trans_2_3"/>
    <property type="match status" value="1"/>
</dbReference>
<dbReference type="NCBIfam" id="NF003958">
    <property type="entry name" value="PRK05454.2-1"/>
    <property type="match status" value="1"/>
</dbReference>
<evidence type="ECO:0000256" key="1">
    <source>
        <dbReference type="ARBA" id="ARBA00004429"/>
    </source>
</evidence>
<feature type="transmembrane region" description="Helical" evidence="13">
    <location>
        <begin position="473"/>
        <end position="494"/>
    </location>
</feature>
<dbReference type="SUPFAM" id="SSF53448">
    <property type="entry name" value="Nucleotide-diphospho-sugar transferases"/>
    <property type="match status" value="1"/>
</dbReference>
<evidence type="ECO:0000256" key="4">
    <source>
        <dbReference type="ARBA" id="ARBA00020585"/>
    </source>
</evidence>
<evidence type="ECO:0000256" key="12">
    <source>
        <dbReference type="SAM" id="MobiDB-lite"/>
    </source>
</evidence>
<reference evidence="15" key="2">
    <citation type="submission" date="2023-01" db="EMBL/GenBank/DDBJ databases">
        <title>Draft genome sequence of Agaribacter marinus strain NBRC 110023.</title>
        <authorList>
            <person name="Sun Q."/>
            <person name="Mori K."/>
        </authorList>
    </citation>
    <scope>NUCLEOTIDE SEQUENCE</scope>
    <source>
        <strain evidence="15">NBRC 110023</strain>
    </source>
</reference>
<evidence type="ECO:0000256" key="7">
    <source>
        <dbReference type="ARBA" id="ARBA00022676"/>
    </source>
</evidence>
<keyword evidence="5" id="KW-1003">Cell membrane</keyword>
<keyword evidence="9 13" id="KW-0812">Transmembrane</keyword>
<dbReference type="InterPro" id="IPR050321">
    <property type="entry name" value="Glycosyltr_2/OpgH_subfam"/>
</dbReference>
<comment type="pathway">
    <text evidence="2">Glycan metabolism; osmoregulated periplasmic glucan (OPG) biosynthesis.</text>
</comment>
<protein>
    <recommendedName>
        <fullName evidence="4">Glucans biosynthesis glucosyltransferase H</fullName>
    </recommendedName>
</protein>
<comment type="caution">
    <text evidence="15">The sequence shown here is derived from an EMBL/GenBank/DDBJ whole genome shotgun (WGS) entry which is preliminary data.</text>
</comment>
<dbReference type="NCBIfam" id="NF003962">
    <property type="entry name" value="PRK05454.2-5"/>
    <property type="match status" value="1"/>
</dbReference>
<dbReference type="InterPro" id="IPR001173">
    <property type="entry name" value="Glyco_trans_2-like"/>
</dbReference>
<comment type="similarity">
    <text evidence="3">Belongs to the glycosyltransferase 2 family. OpgH subfamily.</text>
</comment>
<keyword evidence="6" id="KW-0997">Cell inner membrane</keyword>
<dbReference type="PANTHER" id="PTHR43867">
    <property type="entry name" value="CELLULOSE SYNTHASE CATALYTIC SUBUNIT A [UDP-FORMING]"/>
    <property type="match status" value="1"/>
</dbReference>
<feature type="transmembrane region" description="Helical" evidence="13">
    <location>
        <begin position="528"/>
        <end position="555"/>
    </location>
</feature>
<evidence type="ECO:0000256" key="2">
    <source>
        <dbReference type="ARBA" id="ARBA00005001"/>
    </source>
</evidence>
<dbReference type="PANTHER" id="PTHR43867:SF5">
    <property type="entry name" value="GLUCANS BIOSYNTHESIS GLUCOSYLTRANSFERASE H"/>
    <property type="match status" value="1"/>
</dbReference>
<feature type="region of interest" description="Disordered" evidence="12">
    <location>
        <begin position="633"/>
        <end position="658"/>
    </location>
</feature>
<evidence type="ECO:0000256" key="3">
    <source>
        <dbReference type="ARBA" id="ARBA00009337"/>
    </source>
</evidence>
<evidence type="ECO:0000256" key="9">
    <source>
        <dbReference type="ARBA" id="ARBA00022692"/>
    </source>
</evidence>
<feature type="domain" description="Glycosyltransferase 2-like" evidence="14">
    <location>
        <begin position="213"/>
        <end position="416"/>
    </location>
</feature>